<evidence type="ECO:0000313" key="3">
    <source>
        <dbReference type="Proteomes" id="UP000236305"/>
    </source>
</evidence>
<gene>
    <name evidence="2" type="ORF">BJF96_g2249</name>
</gene>
<sequence length="36" mass="4027">MNRDLDPTQSLPLTLAHYPEPRAKHLQPLLSSPTST</sequence>
<comment type="caution">
    <text evidence="2">The sequence shown here is derived from an EMBL/GenBank/DDBJ whole genome shotgun (WGS) entry which is preliminary data.</text>
</comment>
<organism evidence="2 3">
    <name type="scientific">Verticillium dahliae</name>
    <name type="common">Verticillium wilt</name>
    <dbReference type="NCBI Taxonomy" id="27337"/>
    <lineage>
        <taxon>Eukaryota</taxon>
        <taxon>Fungi</taxon>
        <taxon>Dikarya</taxon>
        <taxon>Ascomycota</taxon>
        <taxon>Pezizomycotina</taxon>
        <taxon>Sordariomycetes</taxon>
        <taxon>Hypocreomycetidae</taxon>
        <taxon>Glomerellales</taxon>
        <taxon>Plectosphaerellaceae</taxon>
        <taxon>Verticillium</taxon>
    </lineage>
</organism>
<evidence type="ECO:0000256" key="1">
    <source>
        <dbReference type="SAM" id="MobiDB-lite"/>
    </source>
</evidence>
<reference evidence="2 3" key="1">
    <citation type="submission" date="2017-12" db="EMBL/GenBank/DDBJ databases">
        <title>Comparative genomics yields insights into virulence evolution of Verticillium dahliae.</title>
        <authorList>
            <person name="Fan R."/>
            <person name="Armitage A.D."/>
            <person name="Cascant-Lopez E."/>
            <person name="Sobczyk M."/>
            <person name="Cockerton H.M."/>
            <person name="Harrison R.J."/>
        </authorList>
    </citation>
    <scope>NUCLEOTIDE SEQUENCE [LARGE SCALE GENOMIC DNA]</scope>
    <source>
        <strain evidence="2 3">12008</strain>
    </source>
</reference>
<protein>
    <submittedName>
        <fullName evidence="2">Uncharacterized protein</fullName>
    </submittedName>
</protein>
<dbReference type="EMBL" id="MPSH01000005">
    <property type="protein sequence ID" value="PNH34494.1"/>
    <property type="molecule type" value="Genomic_DNA"/>
</dbReference>
<name>A0AA45APU0_VERDA</name>
<evidence type="ECO:0000313" key="2">
    <source>
        <dbReference type="EMBL" id="PNH34494.1"/>
    </source>
</evidence>
<dbReference type="Proteomes" id="UP000236305">
    <property type="component" value="Unassembled WGS sequence"/>
</dbReference>
<dbReference type="AlphaFoldDB" id="A0AA45APU0"/>
<proteinExistence type="predicted"/>
<accession>A0AA45APU0</accession>
<feature type="region of interest" description="Disordered" evidence="1">
    <location>
        <begin position="1"/>
        <end position="36"/>
    </location>
</feature>